<dbReference type="PRINTS" id="PR00320">
    <property type="entry name" value="GPROTEINBRPT"/>
</dbReference>
<dbReference type="RefSeq" id="WP_394316874.1">
    <property type="nucleotide sequence ID" value="NZ_JBHMQV010000001.1"/>
</dbReference>
<keyword evidence="2" id="KW-0677">Repeat</keyword>
<dbReference type="PANTHER" id="PTHR14604:SF4">
    <property type="entry name" value="F-BOX DOMAIN-CONTAINING PROTEIN"/>
    <property type="match status" value="1"/>
</dbReference>
<feature type="repeat" description="WD" evidence="3">
    <location>
        <begin position="660"/>
        <end position="701"/>
    </location>
</feature>
<feature type="repeat" description="WD" evidence="3">
    <location>
        <begin position="618"/>
        <end position="659"/>
    </location>
</feature>
<dbReference type="InterPro" id="IPR049052">
    <property type="entry name" value="nSTAND1"/>
</dbReference>
<evidence type="ECO:0000256" key="2">
    <source>
        <dbReference type="ARBA" id="ARBA00022737"/>
    </source>
</evidence>
<protein>
    <recommendedName>
        <fullName evidence="8">Orc1-like AAA ATPase domain-containing protein</fullName>
    </recommendedName>
</protein>
<dbReference type="PROSITE" id="PS50294">
    <property type="entry name" value="WD_REPEATS_REGION"/>
    <property type="match status" value="15"/>
</dbReference>
<dbReference type="SUPFAM" id="SSF50978">
    <property type="entry name" value="WD40 repeat-like"/>
    <property type="match status" value="3"/>
</dbReference>
<dbReference type="InterPro" id="IPR057855">
    <property type="entry name" value="Beta-prop_WDR19_1st"/>
</dbReference>
<feature type="repeat" description="WD" evidence="3">
    <location>
        <begin position="1079"/>
        <end position="1120"/>
    </location>
</feature>
<dbReference type="InterPro" id="IPR020472">
    <property type="entry name" value="WD40_PAC1"/>
</dbReference>
<feature type="repeat" description="WD" evidence="3">
    <location>
        <begin position="869"/>
        <end position="910"/>
    </location>
</feature>
<organism evidence="6 7">
    <name type="scientific">Streptomyces noboritoensis</name>
    <dbReference type="NCBI Taxonomy" id="67337"/>
    <lineage>
        <taxon>Bacteria</taxon>
        <taxon>Bacillati</taxon>
        <taxon>Actinomycetota</taxon>
        <taxon>Actinomycetes</taxon>
        <taxon>Kitasatosporales</taxon>
        <taxon>Streptomycetaceae</taxon>
        <taxon>Streptomyces</taxon>
    </lineage>
</organism>
<dbReference type="InterPro" id="IPR036322">
    <property type="entry name" value="WD40_repeat_dom_sf"/>
</dbReference>
<feature type="repeat" description="WD" evidence="3">
    <location>
        <begin position="911"/>
        <end position="942"/>
    </location>
</feature>
<evidence type="ECO:0000313" key="7">
    <source>
        <dbReference type="Proteomes" id="UP001589887"/>
    </source>
</evidence>
<dbReference type="Pfam" id="PF23389">
    <property type="entry name" value="Beta-prop_WDR19_1st"/>
    <property type="match status" value="1"/>
</dbReference>
<evidence type="ECO:0008006" key="8">
    <source>
        <dbReference type="Google" id="ProtNLM"/>
    </source>
</evidence>
<dbReference type="Proteomes" id="UP001589887">
    <property type="component" value="Unassembled WGS sequence"/>
</dbReference>
<feature type="repeat" description="WD" evidence="3">
    <location>
        <begin position="785"/>
        <end position="826"/>
    </location>
</feature>
<feature type="repeat" description="WD" evidence="3">
    <location>
        <begin position="995"/>
        <end position="1036"/>
    </location>
</feature>
<dbReference type="PROSITE" id="PS50082">
    <property type="entry name" value="WD_REPEATS_2"/>
    <property type="match status" value="15"/>
</dbReference>
<feature type="repeat" description="WD" evidence="3">
    <location>
        <begin position="1037"/>
        <end position="1078"/>
    </location>
</feature>
<dbReference type="Pfam" id="PF20703">
    <property type="entry name" value="nSTAND1"/>
    <property type="match status" value="1"/>
</dbReference>
<feature type="repeat" description="WD" evidence="3">
    <location>
        <begin position="1163"/>
        <end position="1195"/>
    </location>
</feature>
<dbReference type="Pfam" id="PF00400">
    <property type="entry name" value="WD40"/>
    <property type="match status" value="11"/>
</dbReference>
<evidence type="ECO:0000313" key="6">
    <source>
        <dbReference type="EMBL" id="MFC0843092.1"/>
    </source>
</evidence>
<dbReference type="PROSITE" id="PS00678">
    <property type="entry name" value="WD_REPEATS_1"/>
    <property type="match status" value="6"/>
</dbReference>
<dbReference type="Gene3D" id="2.130.10.10">
    <property type="entry name" value="YVTN repeat-like/Quinoprotein amine dehydrogenase"/>
    <property type="match status" value="6"/>
</dbReference>
<proteinExistence type="predicted"/>
<evidence type="ECO:0000259" key="4">
    <source>
        <dbReference type="Pfam" id="PF20703"/>
    </source>
</evidence>
<evidence type="ECO:0000256" key="1">
    <source>
        <dbReference type="ARBA" id="ARBA00022574"/>
    </source>
</evidence>
<feature type="repeat" description="WD" evidence="3">
    <location>
        <begin position="576"/>
        <end position="617"/>
    </location>
</feature>
<dbReference type="InterPro" id="IPR015943">
    <property type="entry name" value="WD40/YVTN_repeat-like_dom_sf"/>
</dbReference>
<keyword evidence="1 3" id="KW-0853">WD repeat</keyword>
<feature type="domain" description="Novel STAND NTPase 1" evidence="4">
    <location>
        <begin position="88"/>
        <end position="477"/>
    </location>
</feature>
<dbReference type="CDD" id="cd00200">
    <property type="entry name" value="WD40"/>
    <property type="match status" value="2"/>
</dbReference>
<feature type="repeat" description="WD" evidence="3">
    <location>
        <begin position="1121"/>
        <end position="1152"/>
    </location>
</feature>
<accession>A0ABV6TBB8</accession>
<evidence type="ECO:0000256" key="3">
    <source>
        <dbReference type="PROSITE-ProRule" id="PRU00221"/>
    </source>
</evidence>
<dbReference type="SUPFAM" id="SSF52540">
    <property type="entry name" value="P-loop containing nucleoside triphosphate hydrolases"/>
    <property type="match status" value="1"/>
</dbReference>
<dbReference type="EMBL" id="JBHMQV010000001">
    <property type="protein sequence ID" value="MFC0843092.1"/>
    <property type="molecule type" value="Genomic_DNA"/>
</dbReference>
<feature type="repeat" description="WD" evidence="3">
    <location>
        <begin position="743"/>
        <end position="784"/>
    </location>
</feature>
<gene>
    <name evidence="6" type="ORF">ACFH04_04945</name>
</gene>
<dbReference type="InterPro" id="IPR001680">
    <property type="entry name" value="WD40_rpt"/>
</dbReference>
<feature type="domain" description="WDR19 first beta-propeller" evidence="5">
    <location>
        <begin position="586"/>
        <end position="733"/>
    </location>
</feature>
<evidence type="ECO:0000259" key="5">
    <source>
        <dbReference type="Pfam" id="PF23389"/>
    </source>
</evidence>
<dbReference type="InterPro" id="IPR027417">
    <property type="entry name" value="P-loop_NTPase"/>
</dbReference>
<name>A0ABV6TBB8_9ACTN</name>
<dbReference type="InterPro" id="IPR019775">
    <property type="entry name" value="WD40_repeat_CS"/>
</dbReference>
<comment type="caution">
    <text evidence="6">The sequence shown here is derived from an EMBL/GenBank/DDBJ whole genome shotgun (WGS) entry which is preliminary data.</text>
</comment>
<feature type="repeat" description="WD" evidence="3">
    <location>
        <begin position="827"/>
        <end position="868"/>
    </location>
</feature>
<dbReference type="InterPro" id="IPR050995">
    <property type="entry name" value="WD-F-box_domain-protein"/>
</dbReference>
<keyword evidence="7" id="KW-1185">Reference proteome</keyword>
<dbReference type="SMART" id="SM00320">
    <property type="entry name" value="WD40"/>
    <property type="match status" value="15"/>
</dbReference>
<feature type="repeat" description="WD" evidence="3">
    <location>
        <begin position="953"/>
        <end position="984"/>
    </location>
</feature>
<reference evidence="6 7" key="1">
    <citation type="submission" date="2024-09" db="EMBL/GenBank/DDBJ databases">
        <authorList>
            <person name="Sun Q."/>
            <person name="Mori K."/>
        </authorList>
    </citation>
    <scope>NUCLEOTIDE SEQUENCE [LARGE SCALE GENOMIC DNA]</scope>
    <source>
        <strain evidence="6 7">JCM 4557</strain>
    </source>
</reference>
<dbReference type="PANTHER" id="PTHR14604">
    <property type="entry name" value="WD40 REPEAT PF20"/>
    <property type="match status" value="1"/>
</dbReference>
<sequence>MRRVVATALQVALLLIGVVAGLAANFLTSDTDHPPTAIAWVQRSALGILVGSVVLAVVAQVVASSLDGGSLRARGSSPRPVWSAARNPYPGLRSFDEEDAAVFFGRGADVDRLVARVAAFGDAPASRVLTVAGASGVGKSSLVRAGLLPRLKGSRQWIVPPVVTPGRSPLHGLALALGHLLPGSDPHALAAALAGPRGAAELVRLVDRLRSRQVGRPARVLLVVDQAEELLTLADERAAASFFAVLTGAQAADPGLCLVFVVRLDFMEAFLAGSYASLFQDPANVAPIRAAALAEVVEGPAAQAGLSFEPGLVARIVADTGSGEALPLLAFTLGELGERAERDGLVRTRAYEESGGVHGALSRRADHALASLEPPCRARALPTLLRFVTLSEGAPARRPVRRDELDATERTVVDAFLAARLLTTADGDGQMVTVSHEALLGHWRPLADEIAGRAVFLERLAELRELVHDWTESGRKHAYLIREERLRTVEQWLAQDDQLAEGADTRAFLEAARAADGETARRNADALAQQSLDRQRRDPELGLLLALTAVEEYAPTARARRALASGLEAFRLSQVLRGHAYMVRQTAWSPDGRHIATAAHDRTVRMWSADNGSCVRVLSGHTDAVDAVCWSPDGQRLCSAGRDHVLRLWDAATGGRTRVLSGHTDRIDALAWSPDGRLLASGSADTTVRVWDADTGACLHVLTGHQGNVRRVDWSPDGRLASAGADGTVRIWGADRTRTPVALTGHRAAVTSVAWSPDGGRLASVSDDRTLRIWAADDASPLLAVPAHTDTVWDVAWSPDGRRLATASSDYTARVWDAQSMAPLHVLAGHRDLVWSVAWSPRGDRLVTGCQDSVARIWDVRNGTERHVMSAHEALVRDVSWSPRGTSVATASDDGTVRVTDAATGAVARVLDGHELPVWEARWSPDGRRLASAGHDRTARVWAVDGSAAPVVLAGHEDYVWRSRWSPDGRLVATASSDGTARLWHPDGDGVVRVLRGHEGIVATLDWSPDGRRLVTGSHDRTARIWDARTGEPLHVLRHHEKTVFEVAWSPDGVLVATMAWDHTVGLWEAATGRLLHVLRGHTDTVTHIRWSPGSALIATLSRDRTARLWDSRAGTVTRVLSGHDDFVRDLAWSPDGTQVVTGSNDCTIRSWAPAEHGEADVIGTHAAPVAAVAWSPDGRSVASVSHDLTLRVWDTARELPTLTHEARARLRRSLTAEERAEFGVPERRTEP</sequence>
<feature type="repeat" description="WD" evidence="3">
    <location>
        <begin position="702"/>
        <end position="732"/>
    </location>
</feature>